<gene>
    <name evidence="1" type="ORF">CEXT_426931</name>
</gene>
<name>A0AAV4QG38_CAEEX</name>
<evidence type="ECO:0000313" key="1">
    <source>
        <dbReference type="EMBL" id="GIY08683.1"/>
    </source>
</evidence>
<keyword evidence="2" id="KW-1185">Reference proteome</keyword>
<dbReference type="AlphaFoldDB" id="A0AAV4QG38"/>
<sequence>SGYATESNLKNRSYLVYFQAKSHFCAKVQPGKPYRVHIVPRHLDLFLNL</sequence>
<evidence type="ECO:0000313" key="2">
    <source>
        <dbReference type="Proteomes" id="UP001054945"/>
    </source>
</evidence>
<dbReference type="EMBL" id="BPLR01006276">
    <property type="protein sequence ID" value="GIY08683.1"/>
    <property type="molecule type" value="Genomic_DNA"/>
</dbReference>
<accession>A0AAV4QG38</accession>
<feature type="non-terminal residue" evidence="1">
    <location>
        <position position="1"/>
    </location>
</feature>
<organism evidence="1 2">
    <name type="scientific">Caerostris extrusa</name>
    <name type="common">Bark spider</name>
    <name type="synonym">Caerostris bankana</name>
    <dbReference type="NCBI Taxonomy" id="172846"/>
    <lineage>
        <taxon>Eukaryota</taxon>
        <taxon>Metazoa</taxon>
        <taxon>Ecdysozoa</taxon>
        <taxon>Arthropoda</taxon>
        <taxon>Chelicerata</taxon>
        <taxon>Arachnida</taxon>
        <taxon>Araneae</taxon>
        <taxon>Araneomorphae</taxon>
        <taxon>Entelegynae</taxon>
        <taxon>Araneoidea</taxon>
        <taxon>Araneidae</taxon>
        <taxon>Caerostris</taxon>
    </lineage>
</organism>
<comment type="caution">
    <text evidence="1">The sequence shown here is derived from an EMBL/GenBank/DDBJ whole genome shotgun (WGS) entry which is preliminary data.</text>
</comment>
<reference evidence="1 2" key="1">
    <citation type="submission" date="2021-06" db="EMBL/GenBank/DDBJ databases">
        <title>Caerostris extrusa draft genome.</title>
        <authorList>
            <person name="Kono N."/>
            <person name="Arakawa K."/>
        </authorList>
    </citation>
    <scope>NUCLEOTIDE SEQUENCE [LARGE SCALE GENOMIC DNA]</scope>
</reference>
<protein>
    <submittedName>
        <fullName evidence="1">Uncharacterized protein</fullName>
    </submittedName>
</protein>
<proteinExistence type="predicted"/>
<dbReference type="Proteomes" id="UP001054945">
    <property type="component" value="Unassembled WGS sequence"/>
</dbReference>